<sequence length="75" mass="8023">MRLAIALPCLAWQFARSRSFDGVLFAVFFSPIGDSLFFACAKKSKQKKAHPCVAPPSGVPCDARPKGAARELGAL</sequence>
<evidence type="ECO:0000313" key="1">
    <source>
        <dbReference type="EMBL" id="ROH85609.1"/>
    </source>
</evidence>
<dbReference type="AlphaFoldDB" id="A0A3N0UYI1"/>
<dbReference type="EMBL" id="RJVO01000012">
    <property type="protein sequence ID" value="ROH85609.1"/>
    <property type="molecule type" value="Genomic_DNA"/>
</dbReference>
<keyword evidence="2" id="KW-1185">Reference proteome</keyword>
<name>A0A3N0UYI1_9GAMM</name>
<gene>
    <name evidence="1" type="ORF">ED208_16890</name>
</gene>
<dbReference type="Proteomes" id="UP000282106">
    <property type="component" value="Unassembled WGS sequence"/>
</dbReference>
<protein>
    <submittedName>
        <fullName evidence="1">Uncharacterized protein</fullName>
    </submittedName>
</protein>
<accession>A0A3N0UYI1</accession>
<evidence type="ECO:0000313" key="2">
    <source>
        <dbReference type="Proteomes" id="UP000282106"/>
    </source>
</evidence>
<dbReference type="InParanoid" id="A0A3N0UYI1"/>
<proteinExistence type="predicted"/>
<reference evidence="1 2" key="1">
    <citation type="submission" date="2018-10" db="EMBL/GenBank/DDBJ databases">
        <authorList>
            <person name="Chen W.-M."/>
        </authorList>
    </citation>
    <scope>NUCLEOTIDE SEQUENCE [LARGE SCALE GENOMIC DNA]</scope>
    <source>
        <strain evidence="1 2">THS-13</strain>
    </source>
</reference>
<comment type="caution">
    <text evidence="1">The sequence shown here is derived from an EMBL/GenBank/DDBJ whole genome shotgun (WGS) entry which is preliminary data.</text>
</comment>
<organism evidence="1 2">
    <name type="scientific">Stagnimonas aquatica</name>
    <dbReference type="NCBI Taxonomy" id="2689987"/>
    <lineage>
        <taxon>Bacteria</taxon>
        <taxon>Pseudomonadati</taxon>
        <taxon>Pseudomonadota</taxon>
        <taxon>Gammaproteobacteria</taxon>
        <taxon>Nevskiales</taxon>
        <taxon>Nevskiaceae</taxon>
        <taxon>Stagnimonas</taxon>
    </lineage>
</organism>